<dbReference type="InterPro" id="IPR020546">
    <property type="entry name" value="ATP_synth_F1_dsu/esu_N"/>
</dbReference>
<dbReference type="AlphaFoldDB" id="A0A917NLV2"/>
<keyword evidence="16" id="KW-0175">Coiled coil</keyword>
<sequence>MSTVPLQVITPDRVVFSGDVQMVSLRGGDGDLGILPRHAPLVTTVKPGLVKVKVAEGEDYIHVTGGFLEVLPTRITILADAAELSWQIDVERAQRAKERAEARLSQRGEDVDVARAEAALQRAENRLRAAALAKEHGSVLRKYVDDGGEES</sequence>
<evidence type="ECO:0000256" key="12">
    <source>
        <dbReference type="ARBA" id="ARBA00030215"/>
    </source>
</evidence>
<evidence type="ECO:0000256" key="10">
    <source>
        <dbReference type="ARBA" id="ARBA00023196"/>
    </source>
</evidence>
<comment type="similarity">
    <text evidence="3 14 15">Belongs to the ATPase epsilon chain family.</text>
</comment>
<organism evidence="19 20">
    <name type="scientific">Alicyclobacillus cellulosilyticus</name>
    <dbReference type="NCBI Taxonomy" id="1003997"/>
    <lineage>
        <taxon>Bacteria</taxon>
        <taxon>Bacillati</taxon>
        <taxon>Bacillota</taxon>
        <taxon>Bacilli</taxon>
        <taxon>Bacillales</taxon>
        <taxon>Alicyclobacillaceae</taxon>
        <taxon>Alicyclobacillus</taxon>
    </lineage>
</organism>
<dbReference type="Gene3D" id="2.60.15.10">
    <property type="entry name" value="F0F1 ATP synthase delta/epsilon subunit, N-terminal"/>
    <property type="match status" value="1"/>
</dbReference>
<dbReference type="SUPFAM" id="SSF46604">
    <property type="entry name" value="Epsilon subunit of F1F0-ATP synthase C-terminal domain"/>
    <property type="match status" value="1"/>
</dbReference>
<dbReference type="GO" id="GO:0045259">
    <property type="term" value="C:proton-transporting ATP synthase complex"/>
    <property type="evidence" value="ECO:0007669"/>
    <property type="project" value="UniProtKB-KW"/>
</dbReference>
<keyword evidence="7 14" id="KW-0375">Hydrogen ion transport</keyword>
<evidence type="ECO:0000256" key="8">
    <source>
        <dbReference type="ARBA" id="ARBA00023065"/>
    </source>
</evidence>
<keyword evidence="8 14" id="KW-0406">Ion transport</keyword>
<dbReference type="CDD" id="cd12152">
    <property type="entry name" value="F1-ATPase_delta"/>
    <property type="match status" value="1"/>
</dbReference>
<gene>
    <name evidence="14 19" type="primary">atpC</name>
    <name evidence="19" type="ORF">GCM10010885_20280</name>
</gene>
<dbReference type="Gene3D" id="1.20.5.440">
    <property type="entry name" value="ATP synthase delta/epsilon subunit, C-terminal domain"/>
    <property type="match status" value="1"/>
</dbReference>
<evidence type="ECO:0000256" key="5">
    <source>
        <dbReference type="ARBA" id="ARBA00022448"/>
    </source>
</evidence>
<dbReference type="PANTHER" id="PTHR13822">
    <property type="entry name" value="ATP SYNTHASE DELTA/EPSILON CHAIN"/>
    <property type="match status" value="1"/>
</dbReference>
<reference evidence="19" key="1">
    <citation type="journal article" date="2014" name="Int. J. Syst. Evol. Microbiol.">
        <title>Complete genome sequence of Corynebacterium casei LMG S-19264T (=DSM 44701T), isolated from a smear-ripened cheese.</title>
        <authorList>
            <consortium name="US DOE Joint Genome Institute (JGI-PGF)"/>
            <person name="Walter F."/>
            <person name="Albersmeier A."/>
            <person name="Kalinowski J."/>
            <person name="Ruckert C."/>
        </authorList>
    </citation>
    <scope>NUCLEOTIDE SEQUENCE</scope>
    <source>
        <strain evidence="19">JCM 18487</strain>
    </source>
</reference>
<comment type="subunit">
    <text evidence="14 15">F-type ATPases have 2 components, CF(1) - the catalytic core - and CF(0) - the membrane proton channel. CF(1) has five subunits: alpha(3), beta(3), gamma(1), delta(1), epsilon(1). CF(0) has three main subunits: a, b and c.</text>
</comment>
<comment type="subcellular location">
    <subcellularLocation>
        <location evidence="2 14">Cell membrane</location>
        <topology evidence="2 14">Peripheral membrane protein</topology>
    </subcellularLocation>
</comment>
<dbReference type="FunFam" id="1.20.5.440:FF:000001">
    <property type="entry name" value="ATP synthase epsilon chain"/>
    <property type="match status" value="1"/>
</dbReference>
<keyword evidence="20" id="KW-1185">Reference proteome</keyword>
<dbReference type="Pfam" id="PF02823">
    <property type="entry name" value="ATP-synt_DE_N"/>
    <property type="match status" value="1"/>
</dbReference>
<evidence type="ECO:0000256" key="6">
    <source>
        <dbReference type="ARBA" id="ARBA00022475"/>
    </source>
</evidence>
<accession>A0A917NLV2</accession>
<evidence type="ECO:0000256" key="3">
    <source>
        <dbReference type="ARBA" id="ARBA00005712"/>
    </source>
</evidence>
<keyword evidence="11 14" id="KW-0066">ATP synthesis</keyword>
<feature type="coiled-coil region" evidence="16">
    <location>
        <begin position="90"/>
        <end position="133"/>
    </location>
</feature>
<dbReference type="GO" id="GO:0046933">
    <property type="term" value="F:proton-transporting ATP synthase activity, rotational mechanism"/>
    <property type="evidence" value="ECO:0007669"/>
    <property type="project" value="UniProtKB-UniRule"/>
</dbReference>
<dbReference type="Proteomes" id="UP000637695">
    <property type="component" value="Unassembled WGS sequence"/>
</dbReference>
<dbReference type="Pfam" id="PF00401">
    <property type="entry name" value="ATP-synt_DE"/>
    <property type="match status" value="1"/>
</dbReference>
<keyword evidence="6 14" id="KW-1003">Cell membrane</keyword>
<comment type="function">
    <text evidence="1 14">Produces ATP from ADP in the presence of a proton gradient across the membrane.</text>
</comment>
<dbReference type="NCBIfam" id="TIGR01216">
    <property type="entry name" value="ATP_synt_epsi"/>
    <property type="match status" value="1"/>
</dbReference>
<dbReference type="InterPro" id="IPR001469">
    <property type="entry name" value="ATP_synth_F1_dsu/esu"/>
</dbReference>
<dbReference type="NCBIfam" id="NF009980">
    <property type="entry name" value="PRK13446.1"/>
    <property type="match status" value="1"/>
</dbReference>
<dbReference type="SUPFAM" id="SSF51344">
    <property type="entry name" value="Epsilon subunit of F1F0-ATP synthase N-terminal domain"/>
    <property type="match status" value="1"/>
</dbReference>
<evidence type="ECO:0000256" key="13">
    <source>
        <dbReference type="ARBA" id="ARBA00031795"/>
    </source>
</evidence>
<dbReference type="InterPro" id="IPR020547">
    <property type="entry name" value="ATP_synth_F1_esu_C"/>
</dbReference>
<evidence type="ECO:0000256" key="2">
    <source>
        <dbReference type="ARBA" id="ARBA00004202"/>
    </source>
</evidence>
<dbReference type="InterPro" id="IPR036771">
    <property type="entry name" value="ATPsynth_dsu/esu_N"/>
</dbReference>
<feature type="domain" description="ATP synthase F1 complex delta/epsilon subunit N-terminal" evidence="18">
    <location>
        <begin position="6"/>
        <end position="82"/>
    </location>
</feature>
<dbReference type="PANTHER" id="PTHR13822:SF10">
    <property type="entry name" value="ATP SYNTHASE EPSILON CHAIN, CHLOROPLASTIC"/>
    <property type="match status" value="1"/>
</dbReference>
<reference evidence="19" key="2">
    <citation type="submission" date="2020-09" db="EMBL/GenBank/DDBJ databases">
        <authorList>
            <person name="Sun Q."/>
            <person name="Ohkuma M."/>
        </authorList>
    </citation>
    <scope>NUCLEOTIDE SEQUENCE</scope>
    <source>
        <strain evidence="19">JCM 18487</strain>
    </source>
</reference>
<dbReference type="HAMAP" id="MF_00530">
    <property type="entry name" value="ATP_synth_epsil_bac"/>
    <property type="match status" value="1"/>
</dbReference>
<proteinExistence type="inferred from homology"/>
<dbReference type="EMBL" id="BMOY01000035">
    <property type="protein sequence ID" value="GGJ10973.1"/>
    <property type="molecule type" value="Genomic_DNA"/>
</dbReference>
<keyword evidence="10 14" id="KW-0139">CF(1)</keyword>
<dbReference type="GO" id="GO:0005886">
    <property type="term" value="C:plasma membrane"/>
    <property type="evidence" value="ECO:0007669"/>
    <property type="project" value="UniProtKB-SubCell"/>
</dbReference>
<protein>
    <recommendedName>
        <fullName evidence="4 14">ATP synthase epsilon chain</fullName>
    </recommendedName>
    <alternativeName>
        <fullName evidence="13 14">ATP synthase F1 sector epsilon subunit</fullName>
    </alternativeName>
    <alternativeName>
        <fullName evidence="12 14">F-ATPase epsilon subunit</fullName>
    </alternativeName>
</protein>
<evidence type="ECO:0000256" key="1">
    <source>
        <dbReference type="ARBA" id="ARBA00003543"/>
    </source>
</evidence>
<evidence type="ECO:0000256" key="16">
    <source>
        <dbReference type="SAM" id="Coils"/>
    </source>
</evidence>
<dbReference type="GO" id="GO:0005524">
    <property type="term" value="F:ATP binding"/>
    <property type="evidence" value="ECO:0007669"/>
    <property type="project" value="UniProtKB-UniRule"/>
</dbReference>
<keyword evidence="5 14" id="KW-0813">Transport</keyword>
<evidence type="ECO:0000256" key="11">
    <source>
        <dbReference type="ARBA" id="ARBA00023310"/>
    </source>
</evidence>
<evidence type="ECO:0000313" key="19">
    <source>
        <dbReference type="EMBL" id="GGJ10973.1"/>
    </source>
</evidence>
<keyword evidence="9 14" id="KW-0472">Membrane</keyword>
<evidence type="ECO:0000256" key="4">
    <source>
        <dbReference type="ARBA" id="ARBA00014480"/>
    </source>
</evidence>
<feature type="domain" description="ATP synthase epsilon subunit C-terminal" evidence="17">
    <location>
        <begin position="88"/>
        <end position="130"/>
    </location>
</feature>
<evidence type="ECO:0000313" key="20">
    <source>
        <dbReference type="Proteomes" id="UP000637695"/>
    </source>
</evidence>
<evidence type="ECO:0000259" key="18">
    <source>
        <dbReference type="Pfam" id="PF02823"/>
    </source>
</evidence>
<dbReference type="RefSeq" id="WP_188882853.1">
    <property type="nucleotide sequence ID" value="NZ_BMOY01000035.1"/>
</dbReference>
<dbReference type="InterPro" id="IPR036794">
    <property type="entry name" value="ATP_F1_dsu/esu_C_sf"/>
</dbReference>
<evidence type="ECO:0000256" key="15">
    <source>
        <dbReference type="RuleBase" id="RU003656"/>
    </source>
</evidence>
<name>A0A917NLV2_9BACL</name>
<evidence type="ECO:0000259" key="17">
    <source>
        <dbReference type="Pfam" id="PF00401"/>
    </source>
</evidence>
<dbReference type="NCBIfam" id="NF001846">
    <property type="entry name" value="PRK00571.1-3"/>
    <property type="match status" value="1"/>
</dbReference>
<evidence type="ECO:0000256" key="7">
    <source>
        <dbReference type="ARBA" id="ARBA00022781"/>
    </source>
</evidence>
<evidence type="ECO:0000256" key="9">
    <source>
        <dbReference type="ARBA" id="ARBA00023136"/>
    </source>
</evidence>
<comment type="caution">
    <text evidence="19">The sequence shown here is derived from an EMBL/GenBank/DDBJ whole genome shotgun (WGS) entry which is preliminary data.</text>
</comment>
<evidence type="ECO:0000256" key="14">
    <source>
        <dbReference type="HAMAP-Rule" id="MF_00530"/>
    </source>
</evidence>